<evidence type="ECO:0000256" key="8">
    <source>
        <dbReference type="ARBA" id="ARBA00023136"/>
    </source>
</evidence>
<dbReference type="GO" id="GO:0009306">
    <property type="term" value="P:protein secretion"/>
    <property type="evidence" value="ECO:0007669"/>
    <property type="project" value="UniProtKB-UniRule"/>
</dbReference>
<dbReference type="InterPro" id="IPR005807">
    <property type="entry name" value="SecE_bac"/>
</dbReference>
<proteinExistence type="inferred from homology"/>
<dbReference type="HAMAP" id="MF_00422">
    <property type="entry name" value="SecE"/>
    <property type="match status" value="1"/>
</dbReference>
<keyword evidence="11" id="KW-1185">Reference proteome</keyword>
<dbReference type="Proteomes" id="UP000515913">
    <property type="component" value="Chromosome"/>
</dbReference>
<feature type="transmembrane region" description="Helical" evidence="9">
    <location>
        <begin position="26"/>
        <end position="47"/>
    </location>
</feature>
<name>A0A7G9GVA1_9FUSO</name>
<dbReference type="Pfam" id="PF00584">
    <property type="entry name" value="SecE"/>
    <property type="match status" value="1"/>
</dbReference>
<keyword evidence="4 9" id="KW-0812">Transmembrane</keyword>
<dbReference type="InterPro" id="IPR001901">
    <property type="entry name" value="Translocase_SecE/Sec61-g"/>
</dbReference>
<keyword evidence="2 9" id="KW-0813">Transport</keyword>
<sequence>MNLFQGIKMEYSKVQWPTKEQVKNSTIWVIVMSVVLSIYLGVFDLIASRLLKFLVSLFGG</sequence>
<evidence type="ECO:0000256" key="3">
    <source>
        <dbReference type="ARBA" id="ARBA00022475"/>
    </source>
</evidence>
<dbReference type="KEGG" id="fho:H9Q81_07085"/>
<dbReference type="GO" id="GO:0043952">
    <property type="term" value="P:protein transport by the Sec complex"/>
    <property type="evidence" value="ECO:0007669"/>
    <property type="project" value="UniProtKB-UniRule"/>
</dbReference>
<dbReference type="PANTHER" id="PTHR33910:SF1">
    <property type="entry name" value="PROTEIN TRANSLOCASE SUBUNIT SECE"/>
    <property type="match status" value="1"/>
</dbReference>
<organism evidence="10 11">
    <name type="scientific">Fusobacterium hominis</name>
    <dbReference type="NCBI Taxonomy" id="2764326"/>
    <lineage>
        <taxon>Bacteria</taxon>
        <taxon>Fusobacteriati</taxon>
        <taxon>Fusobacteriota</taxon>
        <taxon>Fusobacteriia</taxon>
        <taxon>Fusobacteriales</taxon>
        <taxon>Fusobacteriaceae</taxon>
        <taxon>Fusobacterium</taxon>
    </lineage>
</organism>
<dbReference type="RefSeq" id="WP_101474286.1">
    <property type="nucleotide sequence ID" value="NZ_CP060637.1"/>
</dbReference>
<evidence type="ECO:0000313" key="10">
    <source>
        <dbReference type="EMBL" id="QNM14733.1"/>
    </source>
</evidence>
<dbReference type="Gene3D" id="1.20.5.1030">
    <property type="entry name" value="Preprotein translocase secy subunit"/>
    <property type="match status" value="1"/>
</dbReference>
<dbReference type="PANTHER" id="PTHR33910">
    <property type="entry name" value="PROTEIN TRANSLOCASE SUBUNIT SECE"/>
    <property type="match status" value="1"/>
</dbReference>
<comment type="function">
    <text evidence="9">Essential subunit of the Sec protein translocation channel SecYEG. Clamps together the 2 halves of SecY. May contact the channel plug during translocation.</text>
</comment>
<comment type="subcellular location">
    <subcellularLocation>
        <location evidence="9">Cell membrane</location>
        <topology evidence="9">Single-pass membrane protein</topology>
    </subcellularLocation>
    <subcellularLocation>
        <location evidence="1">Membrane</location>
    </subcellularLocation>
</comment>
<dbReference type="GO" id="GO:0006605">
    <property type="term" value="P:protein targeting"/>
    <property type="evidence" value="ECO:0007669"/>
    <property type="project" value="UniProtKB-UniRule"/>
</dbReference>
<evidence type="ECO:0000256" key="7">
    <source>
        <dbReference type="ARBA" id="ARBA00023010"/>
    </source>
</evidence>
<dbReference type="GO" id="GO:0008320">
    <property type="term" value="F:protein transmembrane transporter activity"/>
    <property type="evidence" value="ECO:0007669"/>
    <property type="project" value="UniProtKB-UniRule"/>
</dbReference>
<keyword evidence="5 9" id="KW-0653">Protein transport</keyword>
<dbReference type="NCBIfam" id="TIGR00964">
    <property type="entry name" value="secE_bact"/>
    <property type="match status" value="1"/>
</dbReference>
<keyword evidence="6 9" id="KW-1133">Transmembrane helix</keyword>
<dbReference type="EMBL" id="CP060637">
    <property type="protein sequence ID" value="QNM14733.1"/>
    <property type="molecule type" value="Genomic_DNA"/>
</dbReference>
<dbReference type="GO" id="GO:0005886">
    <property type="term" value="C:plasma membrane"/>
    <property type="evidence" value="ECO:0007669"/>
    <property type="project" value="UniProtKB-SubCell"/>
</dbReference>
<evidence type="ECO:0000256" key="1">
    <source>
        <dbReference type="ARBA" id="ARBA00004370"/>
    </source>
</evidence>
<evidence type="ECO:0000256" key="2">
    <source>
        <dbReference type="ARBA" id="ARBA00022448"/>
    </source>
</evidence>
<evidence type="ECO:0000256" key="9">
    <source>
        <dbReference type="HAMAP-Rule" id="MF_00422"/>
    </source>
</evidence>
<dbReference type="AlphaFoldDB" id="A0A7G9GVA1"/>
<evidence type="ECO:0000256" key="6">
    <source>
        <dbReference type="ARBA" id="ARBA00022989"/>
    </source>
</evidence>
<keyword evidence="8 9" id="KW-0472">Membrane</keyword>
<comment type="subunit">
    <text evidence="9">Component of the Sec protein translocase complex. Heterotrimer consisting of SecY, SecE and SecG subunits. The heterotrimers can form oligomers, although 1 heterotrimer is thought to be able to translocate proteins. Interacts with the ribosome. Interacts with SecDF, and other proteins may be involved. Interacts with SecA.</text>
</comment>
<evidence type="ECO:0000313" key="11">
    <source>
        <dbReference type="Proteomes" id="UP000515913"/>
    </source>
</evidence>
<protein>
    <recommendedName>
        <fullName evidence="9">Protein translocase subunit SecE</fullName>
    </recommendedName>
</protein>
<evidence type="ECO:0000256" key="5">
    <source>
        <dbReference type="ARBA" id="ARBA00022927"/>
    </source>
</evidence>
<accession>A0A7G9GVA1</accession>
<keyword evidence="7 9" id="KW-0811">Translocation</keyword>
<comment type="similarity">
    <text evidence="9">Belongs to the SecE/SEC61-gamma family.</text>
</comment>
<reference evidence="10 11" key="1">
    <citation type="submission" date="2020-08" db="EMBL/GenBank/DDBJ databases">
        <authorList>
            <person name="Liu C."/>
            <person name="Sun Q."/>
        </authorList>
    </citation>
    <scope>NUCLEOTIDE SEQUENCE [LARGE SCALE GENOMIC DNA]</scope>
    <source>
        <strain evidence="10 11">NSJ-57</strain>
    </source>
</reference>
<dbReference type="InterPro" id="IPR038379">
    <property type="entry name" value="SecE_sf"/>
</dbReference>
<evidence type="ECO:0000256" key="4">
    <source>
        <dbReference type="ARBA" id="ARBA00022692"/>
    </source>
</evidence>
<gene>
    <name evidence="9 10" type="primary">secE</name>
    <name evidence="10" type="ORF">H9Q81_07085</name>
</gene>
<keyword evidence="3 9" id="KW-1003">Cell membrane</keyword>
<dbReference type="GO" id="GO:0065002">
    <property type="term" value="P:intracellular protein transmembrane transport"/>
    <property type="evidence" value="ECO:0007669"/>
    <property type="project" value="UniProtKB-UniRule"/>
</dbReference>